<dbReference type="InterPro" id="IPR036291">
    <property type="entry name" value="NAD(P)-bd_dom_sf"/>
</dbReference>
<dbReference type="RefSeq" id="WP_183337384.1">
    <property type="nucleotide sequence ID" value="NZ_JACHZG010000001.1"/>
</dbReference>
<keyword evidence="2 3" id="KW-0560">Oxidoreductase</keyword>
<dbReference type="InterPro" id="IPR020904">
    <property type="entry name" value="Sc_DH/Rdtase_CS"/>
</dbReference>
<evidence type="ECO:0000256" key="1">
    <source>
        <dbReference type="ARBA" id="ARBA00006484"/>
    </source>
</evidence>
<dbReference type="Proteomes" id="UP000565572">
    <property type="component" value="Unassembled WGS sequence"/>
</dbReference>
<reference evidence="3 4" key="1">
    <citation type="submission" date="2020-08" db="EMBL/GenBank/DDBJ databases">
        <title>Sequencing the genomes of 1000 actinobacteria strains.</title>
        <authorList>
            <person name="Klenk H.-P."/>
        </authorList>
    </citation>
    <scope>NUCLEOTIDE SEQUENCE [LARGE SCALE GENOMIC DNA]</scope>
    <source>
        <strain evidence="3 4">DSM 11053</strain>
    </source>
</reference>
<proteinExistence type="inferred from homology"/>
<keyword evidence="4" id="KW-1185">Reference proteome</keyword>
<dbReference type="EC" id="1.1.1.100" evidence="3"/>
<evidence type="ECO:0000256" key="2">
    <source>
        <dbReference type="ARBA" id="ARBA00023002"/>
    </source>
</evidence>
<dbReference type="EMBL" id="JACHZG010000001">
    <property type="protein sequence ID" value="MBB3326437.1"/>
    <property type="molecule type" value="Genomic_DNA"/>
</dbReference>
<comment type="similarity">
    <text evidence="1">Belongs to the short-chain dehydrogenases/reductases (SDR) family.</text>
</comment>
<accession>A0A7W5P6J8</accession>
<dbReference type="PRINTS" id="PR00081">
    <property type="entry name" value="GDHRDH"/>
</dbReference>
<name>A0A7W5P6J8_9ACTN</name>
<dbReference type="SUPFAM" id="SSF51735">
    <property type="entry name" value="NAD(P)-binding Rossmann-fold domains"/>
    <property type="match status" value="1"/>
</dbReference>
<gene>
    <name evidence="3" type="ORF">FHX39_001381</name>
</gene>
<protein>
    <submittedName>
        <fullName evidence="3">3-oxoacyl-[acyl-carrier protein] reductase</fullName>
        <ecNumber evidence="3">1.1.1.100</ecNumber>
    </submittedName>
</protein>
<dbReference type="AlphaFoldDB" id="A0A7W5P6J8"/>
<dbReference type="GO" id="GO:0004316">
    <property type="term" value="F:3-oxoacyl-[acyl-carrier-protein] reductase (NADPH) activity"/>
    <property type="evidence" value="ECO:0007669"/>
    <property type="project" value="UniProtKB-EC"/>
</dbReference>
<dbReference type="InterPro" id="IPR002347">
    <property type="entry name" value="SDR_fam"/>
</dbReference>
<dbReference type="PROSITE" id="PS00061">
    <property type="entry name" value="ADH_SHORT"/>
    <property type="match status" value="1"/>
</dbReference>
<organism evidence="3 4">
    <name type="scientific">Microlunatus antarcticus</name>
    <dbReference type="NCBI Taxonomy" id="53388"/>
    <lineage>
        <taxon>Bacteria</taxon>
        <taxon>Bacillati</taxon>
        <taxon>Actinomycetota</taxon>
        <taxon>Actinomycetes</taxon>
        <taxon>Propionibacteriales</taxon>
        <taxon>Propionibacteriaceae</taxon>
        <taxon>Microlunatus</taxon>
    </lineage>
</organism>
<sequence length="247" mass="25261">MGSLQGRVALVTGGSRGIGRAIVERLAADGASVFFTYAGRVDEATALVGELSTPEQPCRTAQLQIESTDQVRQVFAEVIAVLGGLDIVVHSACTDIVRADVADITDDDYQVMVDGNLKGGLTVLQEAARRVNDGGRIINISSLDTANPAAGNGLYAASKAAVEQLVAIASKELGSRGITANTVSPGAVDTERLRADRTPDELAGAIAATPLGRLGRPQDVASVVAFLAGPDGGWITGQNLRAGGGIA</sequence>
<dbReference type="PANTHER" id="PTHR48107">
    <property type="entry name" value="NADPH-DEPENDENT ALDEHYDE REDUCTASE-LIKE PROTEIN, CHLOROPLASTIC-RELATED"/>
    <property type="match status" value="1"/>
</dbReference>
<comment type="caution">
    <text evidence="3">The sequence shown here is derived from an EMBL/GenBank/DDBJ whole genome shotgun (WGS) entry which is preliminary data.</text>
</comment>
<dbReference type="PANTHER" id="PTHR48107:SF7">
    <property type="entry name" value="RE15974P"/>
    <property type="match status" value="1"/>
</dbReference>
<dbReference type="FunFam" id="3.40.50.720:FF:000084">
    <property type="entry name" value="Short-chain dehydrogenase reductase"/>
    <property type="match status" value="1"/>
</dbReference>
<evidence type="ECO:0000313" key="4">
    <source>
        <dbReference type="Proteomes" id="UP000565572"/>
    </source>
</evidence>
<dbReference type="Pfam" id="PF13561">
    <property type="entry name" value="adh_short_C2"/>
    <property type="match status" value="1"/>
</dbReference>
<dbReference type="Gene3D" id="3.40.50.720">
    <property type="entry name" value="NAD(P)-binding Rossmann-like Domain"/>
    <property type="match status" value="1"/>
</dbReference>
<evidence type="ECO:0000313" key="3">
    <source>
        <dbReference type="EMBL" id="MBB3326437.1"/>
    </source>
</evidence>
<dbReference type="PRINTS" id="PR00080">
    <property type="entry name" value="SDRFAMILY"/>
</dbReference>